<evidence type="ECO:0000313" key="2">
    <source>
        <dbReference type="EMBL" id="MPN46503.1"/>
    </source>
</evidence>
<evidence type="ECO:0008006" key="3">
    <source>
        <dbReference type="Google" id="ProtNLM"/>
    </source>
</evidence>
<dbReference type="EMBL" id="VSSQ01107227">
    <property type="protein sequence ID" value="MPN46503.1"/>
    <property type="molecule type" value="Genomic_DNA"/>
</dbReference>
<accession>A0A645IGL3</accession>
<feature type="transmembrane region" description="Helical" evidence="1">
    <location>
        <begin position="32"/>
        <end position="50"/>
    </location>
</feature>
<protein>
    <recommendedName>
        <fullName evidence="3">Transporter-associated domain-containing protein</fullName>
    </recommendedName>
</protein>
<keyword evidence="1" id="KW-1133">Transmembrane helix</keyword>
<name>A0A645IGL3_9ZZZZ</name>
<evidence type="ECO:0000256" key="1">
    <source>
        <dbReference type="SAM" id="Phobius"/>
    </source>
</evidence>
<keyword evidence="1" id="KW-0472">Membrane</keyword>
<reference evidence="2" key="1">
    <citation type="submission" date="2019-08" db="EMBL/GenBank/DDBJ databases">
        <authorList>
            <person name="Kucharzyk K."/>
            <person name="Murdoch R.W."/>
            <person name="Higgins S."/>
            <person name="Loffler F."/>
        </authorList>
    </citation>
    <scope>NUCLEOTIDE SEQUENCE</scope>
</reference>
<comment type="caution">
    <text evidence="2">The sequence shown here is derived from an EMBL/GenBank/DDBJ whole genome shotgun (WGS) entry which is preliminary data.</text>
</comment>
<sequence length="139" mass="15511">MLITHTTRATLELIIFVIARKLLIYTDSMMDIFLGTIALAIAFATIKYLLPTWDKGSCNPVYPGSMKIRDIKSKLGVEIPVEGDQTLEEFIHKIRTSKEPLHSGEKIDAGPVNIILHRINSQGEIVDVEISDSNFVSND</sequence>
<gene>
    <name evidence="2" type="ORF">SDC9_194089</name>
</gene>
<proteinExistence type="predicted"/>
<organism evidence="2">
    <name type="scientific">bioreactor metagenome</name>
    <dbReference type="NCBI Taxonomy" id="1076179"/>
    <lineage>
        <taxon>unclassified sequences</taxon>
        <taxon>metagenomes</taxon>
        <taxon>ecological metagenomes</taxon>
    </lineage>
</organism>
<keyword evidence="1" id="KW-0812">Transmembrane</keyword>
<dbReference type="AlphaFoldDB" id="A0A645IGL3"/>